<sequence length="116" mass="12793">MSCFGQDLELGLSPSPVFIRSTLSKLDSKIDPLKHPPNQPFIGGTIRSFKDIVHNEGIAYQETNEKKNEGRLAAWQHLISSVEAGLLAVVVSNPIWVIKTRMCATTRTTPDAYKGL</sequence>
<dbReference type="GO" id="GO:0016020">
    <property type="term" value="C:membrane"/>
    <property type="evidence" value="ECO:0007669"/>
    <property type="project" value="UniProtKB-SubCell"/>
</dbReference>
<evidence type="ECO:0000256" key="2">
    <source>
        <dbReference type="ARBA" id="ARBA00022692"/>
    </source>
</evidence>
<evidence type="ECO:0000313" key="5">
    <source>
        <dbReference type="EMBL" id="ORZ24246.1"/>
    </source>
</evidence>
<proteinExistence type="predicted"/>
<reference evidence="5 6" key="1">
    <citation type="submission" date="2016-07" db="EMBL/GenBank/DDBJ databases">
        <title>Pervasive Adenine N6-methylation of Active Genes in Fungi.</title>
        <authorList>
            <consortium name="DOE Joint Genome Institute"/>
            <person name="Mondo S.J."/>
            <person name="Dannebaum R.O."/>
            <person name="Kuo R.C."/>
            <person name="Labutti K."/>
            <person name="Haridas S."/>
            <person name="Kuo A."/>
            <person name="Salamov A."/>
            <person name="Ahrendt S.R."/>
            <person name="Lipzen A."/>
            <person name="Sullivan W."/>
            <person name="Andreopoulos W.B."/>
            <person name="Clum A."/>
            <person name="Lindquist E."/>
            <person name="Daum C."/>
            <person name="Ramamoorthy G.K."/>
            <person name="Gryganskyi A."/>
            <person name="Culley D."/>
            <person name="Magnuson J.K."/>
            <person name="James T.Y."/>
            <person name="O'Malley M.A."/>
            <person name="Stajich J.E."/>
            <person name="Spatafora J.W."/>
            <person name="Visel A."/>
            <person name="Grigoriev I.V."/>
        </authorList>
    </citation>
    <scope>NUCLEOTIDE SEQUENCE [LARGE SCALE GENOMIC DNA]</scope>
    <source>
        <strain evidence="5 6">NRRL 1336</strain>
    </source>
</reference>
<evidence type="ECO:0000256" key="1">
    <source>
        <dbReference type="ARBA" id="ARBA00004141"/>
    </source>
</evidence>
<comment type="caution">
    <text evidence="5">The sequence shown here is derived from an EMBL/GenBank/DDBJ whole genome shotgun (WGS) entry which is preliminary data.</text>
</comment>
<evidence type="ECO:0000313" key="6">
    <source>
        <dbReference type="Proteomes" id="UP000193560"/>
    </source>
</evidence>
<dbReference type="Proteomes" id="UP000193560">
    <property type="component" value="Unassembled WGS sequence"/>
</dbReference>
<comment type="subcellular location">
    <subcellularLocation>
        <location evidence="1">Membrane</location>
        <topology evidence="1">Multi-pass membrane protein</topology>
    </subcellularLocation>
</comment>
<protein>
    <recommendedName>
        <fullName evidence="7">Mitochondrial carrier domain-containing protein</fullName>
    </recommendedName>
</protein>
<dbReference type="InterPro" id="IPR023395">
    <property type="entry name" value="MCP_dom_sf"/>
</dbReference>
<keyword evidence="4" id="KW-0472">Membrane</keyword>
<evidence type="ECO:0000256" key="4">
    <source>
        <dbReference type="ARBA" id="ARBA00023136"/>
    </source>
</evidence>
<accession>A0A1X2IY37</accession>
<dbReference type="AlphaFoldDB" id="A0A1X2IY37"/>
<organism evidence="5 6">
    <name type="scientific">Absidia repens</name>
    <dbReference type="NCBI Taxonomy" id="90262"/>
    <lineage>
        <taxon>Eukaryota</taxon>
        <taxon>Fungi</taxon>
        <taxon>Fungi incertae sedis</taxon>
        <taxon>Mucoromycota</taxon>
        <taxon>Mucoromycotina</taxon>
        <taxon>Mucoromycetes</taxon>
        <taxon>Mucorales</taxon>
        <taxon>Cunninghamellaceae</taxon>
        <taxon>Absidia</taxon>
    </lineage>
</organism>
<evidence type="ECO:0008006" key="7">
    <source>
        <dbReference type="Google" id="ProtNLM"/>
    </source>
</evidence>
<keyword evidence="3" id="KW-1133">Transmembrane helix</keyword>
<dbReference type="InterPro" id="IPR018108">
    <property type="entry name" value="MCP_transmembrane"/>
</dbReference>
<dbReference type="Gene3D" id="1.50.40.10">
    <property type="entry name" value="Mitochondrial carrier domain"/>
    <property type="match status" value="1"/>
</dbReference>
<dbReference type="OrthoDB" id="428293at2759"/>
<dbReference type="Pfam" id="PF00153">
    <property type="entry name" value="Mito_carr"/>
    <property type="match status" value="1"/>
</dbReference>
<gene>
    <name evidence="5" type="ORF">BCR42DRAFT_432146</name>
</gene>
<keyword evidence="2" id="KW-0812">Transmembrane</keyword>
<dbReference type="EMBL" id="MCGE01000002">
    <property type="protein sequence ID" value="ORZ24246.1"/>
    <property type="molecule type" value="Genomic_DNA"/>
</dbReference>
<name>A0A1X2IY37_9FUNG</name>
<dbReference type="SUPFAM" id="SSF103506">
    <property type="entry name" value="Mitochondrial carrier"/>
    <property type="match status" value="1"/>
</dbReference>
<evidence type="ECO:0000256" key="3">
    <source>
        <dbReference type="ARBA" id="ARBA00022989"/>
    </source>
</evidence>
<keyword evidence="6" id="KW-1185">Reference proteome</keyword>